<dbReference type="EC" id="3.2.1.22" evidence="3 8"/>
<reference evidence="11 12" key="2">
    <citation type="journal article" date="2011" name="Stand. Genomic Sci.">
        <title>Complete genome sequence of Paludibacter propionicigenes type strain (WB4).</title>
        <authorList>
            <person name="Gronow S."/>
            <person name="Munk C."/>
            <person name="Lapidus A."/>
            <person name="Nolan M."/>
            <person name="Lucas S."/>
            <person name="Hammon N."/>
            <person name="Deshpande S."/>
            <person name="Cheng J.F."/>
            <person name="Tapia R."/>
            <person name="Han C."/>
            <person name="Goodwin L."/>
            <person name="Pitluck S."/>
            <person name="Liolios K."/>
            <person name="Ivanova N."/>
            <person name="Mavromatis K."/>
            <person name="Mikhailova N."/>
            <person name="Pati A."/>
            <person name="Chen A."/>
            <person name="Palaniappan K."/>
            <person name="Land M."/>
            <person name="Hauser L."/>
            <person name="Chang Y.J."/>
            <person name="Jeffries C.D."/>
            <person name="Brambilla E."/>
            <person name="Rohde M."/>
            <person name="Goker M."/>
            <person name="Detter J.C."/>
            <person name="Woyke T."/>
            <person name="Bristow J."/>
            <person name="Eisen J.A."/>
            <person name="Markowitz V."/>
            <person name="Hugenholtz P."/>
            <person name="Kyrpides N.C."/>
            <person name="Klenk H.P."/>
        </authorList>
    </citation>
    <scope>NUCLEOTIDE SEQUENCE [LARGE SCALE GENOMIC DNA]</scope>
    <source>
        <strain evidence="12">DSM 17365 / JCM 13257 / WB4</strain>
    </source>
</reference>
<evidence type="ECO:0000313" key="12">
    <source>
        <dbReference type="Proteomes" id="UP000008718"/>
    </source>
</evidence>
<feature type="chain" id="PRO_5003189149" description="Alpha-galactosidase" evidence="9">
    <location>
        <begin position="23"/>
        <end position="404"/>
    </location>
</feature>
<dbReference type="GO" id="GO:0004557">
    <property type="term" value="F:alpha-galactosidase activity"/>
    <property type="evidence" value="ECO:0007669"/>
    <property type="project" value="UniProtKB-EC"/>
</dbReference>
<comment type="catalytic activity">
    <reaction evidence="1 8">
        <text>Hydrolysis of terminal, non-reducing alpha-D-galactose residues in alpha-D-galactosides, including galactose oligosaccharides, galactomannans and galactolipids.</text>
        <dbReference type="EC" id="3.2.1.22"/>
    </reaction>
</comment>
<evidence type="ECO:0000259" key="10">
    <source>
        <dbReference type="Pfam" id="PF17801"/>
    </source>
</evidence>
<feature type="domain" description="Alpha galactosidase C-terminal" evidence="10">
    <location>
        <begin position="316"/>
        <end position="402"/>
    </location>
</feature>
<dbReference type="PROSITE" id="PS00512">
    <property type="entry name" value="ALPHA_GALACTOSIDASE"/>
    <property type="match status" value="1"/>
</dbReference>
<dbReference type="eggNOG" id="COG3345">
    <property type="taxonomic scope" value="Bacteria"/>
</dbReference>
<dbReference type="SUPFAM" id="SSF51011">
    <property type="entry name" value="Glycosyl hydrolase domain"/>
    <property type="match status" value="1"/>
</dbReference>
<dbReference type="Pfam" id="PF16499">
    <property type="entry name" value="Melibiase_2"/>
    <property type="match status" value="1"/>
</dbReference>
<keyword evidence="5 8" id="KW-0378">Hydrolase</keyword>
<dbReference type="InterPro" id="IPR002241">
    <property type="entry name" value="Glyco_hydro_27"/>
</dbReference>
<dbReference type="STRING" id="694427.Palpr_1815"/>
<dbReference type="Proteomes" id="UP000008718">
    <property type="component" value="Chromosome"/>
</dbReference>
<dbReference type="PANTHER" id="PTHR11452:SF75">
    <property type="entry name" value="ALPHA-GALACTOSIDASE MEL1"/>
    <property type="match status" value="1"/>
</dbReference>
<dbReference type="PANTHER" id="PTHR11452">
    <property type="entry name" value="ALPHA-GALACTOSIDASE/ALPHA-N-ACETYLGALACTOSAMINIDASE"/>
    <property type="match status" value="1"/>
</dbReference>
<dbReference type="CAZy" id="GH27">
    <property type="family name" value="Glycoside Hydrolase Family 27"/>
</dbReference>
<evidence type="ECO:0000313" key="11">
    <source>
        <dbReference type="EMBL" id="ADQ79954.1"/>
    </source>
</evidence>
<reference key="1">
    <citation type="submission" date="2010-11" db="EMBL/GenBank/DDBJ databases">
        <title>The complete genome of Paludibacter propionicigenes DSM 17365.</title>
        <authorList>
            <consortium name="US DOE Joint Genome Institute (JGI-PGF)"/>
            <person name="Lucas S."/>
            <person name="Copeland A."/>
            <person name="Lapidus A."/>
            <person name="Bruce D."/>
            <person name="Goodwin L."/>
            <person name="Pitluck S."/>
            <person name="Kyrpides N."/>
            <person name="Mavromatis K."/>
            <person name="Ivanova N."/>
            <person name="Munk A.C."/>
            <person name="Brettin T."/>
            <person name="Detter J.C."/>
            <person name="Han C."/>
            <person name="Tapia R."/>
            <person name="Land M."/>
            <person name="Hauser L."/>
            <person name="Markowitz V."/>
            <person name="Cheng J.-F."/>
            <person name="Hugenholtz P."/>
            <person name="Woyke T."/>
            <person name="Wu D."/>
            <person name="Gronow S."/>
            <person name="Wellnitz S."/>
            <person name="Brambilla E."/>
            <person name="Klenk H.-P."/>
            <person name="Eisen J.A."/>
        </authorList>
    </citation>
    <scope>NUCLEOTIDE SEQUENCE</scope>
    <source>
        <strain>WB4</strain>
    </source>
</reference>
<comment type="similarity">
    <text evidence="2 8">Belongs to the glycosyl hydrolase 27 family.</text>
</comment>
<dbReference type="SUPFAM" id="SSF51445">
    <property type="entry name" value="(Trans)glycosidases"/>
    <property type="match status" value="1"/>
</dbReference>
<protein>
    <recommendedName>
        <fullName evidence="3 8">Alpha-galactosidase</fullName>
        <ecNumber evidence="3 8">3.2.1.22</ecNumber>
    </recommendedName>
    <alternativeName>
        <fullName evidence="8">Melibiase</fullName>
    </alternativeName>
</protein>
<dbReference type="PRINTS" id="PR00740">
    <property type="entry name" value="GLHYDRLASE27"/>
</dbReference>
<dbReference type="OrthoDB" id="9807519at2"/>
<accession>E4T5G0</accession>
<dbReference type="GO" id="GO:0016052">
    <property type="term" value="P:carbohydrate catabolic process"/>
    <property type="evidence" value="ECO:0007669"/>
    <property type="project" value="UniProtKB-ARBA"/>
</dbReference>
<dbReference type="Pfam" id="PF17801">
    <property type="entry name" value="Melibiase_C"/>
    <property type="match status" value="1"/>
</dbReference>
<dbReference type="InterPro" id="IPR017853">
    <property type="entry name" value="GH"/>
</dbReference>
<dbReference type="KEGG" id="ppn:Palpr_1815"/>
<dbReference type="CDD" id="cd14792">
    <property type="entry name" value="GH27"/>
    <property type="match status" value="1"/>
</dbReference>
<name>E4T5G0_PALPW</name>
<evidence type="ECO:0000256" key="7">
    <source>
        <dbReference type="ARBA" id="ARBA00023295"/>
    </source>
</evidence>
<dbReference type="RefSeq" id="WP_013445323.1">
    <property type="nucleotide sequence ID" value="NC_014734.1"/>
</dbReference>
<evidence type="ECO:0000256" key="3">
    <source>
        <dbReference type="ARBA" id="ARBA00012755"/>
    </source>
</evidence>
<evidence type="ECO:0000256" key="5">
    <source>
        <dbReference type="ARBA" id="ARBA00022801"/>
    </source>
</evidence>
<proteinExistence type="inferred from homology"/>
<dbReference type="EMBL" id="CP002345">
    <property type="protein sequence ID" value="ADQ79954.1"/>
    <property type="molecule type" value="Genomic_DNA"/>
</dbReference>
<dbReference type="HOGENOM" id="CLU_013093_2_2_10"/>
<dbReference type="AlphaFoldDB" id="E4T5G0"/>
<evidence type="ECO:0000256" key="8">
    <source>
        <dbReference type="RuleBase" id="RU361168"/>
    </source>
</evidence>
<evidence type="ECO:0000256" key="9">
    <source>
        <dbReference type="SAM" id="SignalP"/>
    </source>
</evidence>
<keyword evidence="7 8" id="KW-0326">Glycosidase</keyword>
<feature type="signal peptide" evidence="9">
    <location>
        <begin position="1"/>
        <end position="22"/>
    </location>
</feature>
<gene>
    <name evidence="11" type="ordered locus">Palpr_1815</name>
</gene>
<sequence length="404" mass="45203">MKNTRFFLLLGCVLLASTVMQAQKFQGLALTPPMGWNSWNKFACNVSEELIRETADAMVATGMKDAGYEYIVIDDCWQVSRDSLGFIVADPKRFPSGIKALADYVHAKGLKFGIYSCAGNKTCGGRPAGRGHEYQDALSYAKWGVDYLKYDWCDTENLNAIGAYTTMRDALFAAGRPIVFSLCEWGNNKPELWAKEVGHLWRTTGDIYNCFDCVQNNGTWKAFGVMQIMDKQDGLRKNAGPGHWNDPDMLEVGNGMSLNESRAHFSIWCMMAAPLIAGNDLRSMNAETLTVLSNKEVIAIDQDSLGVQGFRHAVKDSVETWLKPLKNGEWAVCLLNRSTTPRVVALDWKTFSVIDSLSNRTLNTSAKEVYKLRDLWLKKNVGDTRKPFKATIPARDVLCLKLFK</sequence>
<evidence type="ECO:0000256" key="2">
    <source>
        <dbReference type="ARBA" id="ARBA00009743"/>
    </source>
</evidence>
<dbReference type="Gene3D" id="2.60.40.1180">
    <property type="entry name" value="Golgi alpha-mannosidase II"/>
    <property type="match status" value="1"/>
</dbReference>
<organism evidence="11 12">
    <name type="scientific">Paludibacter propionicigenes (strain DSM 17365 / JCM 13257 / WB4)</name>
    <dbReference type="NCBI Taxonomy" id="694427"/>
    <lineage>
        <taxon>Bacteria</taxon>
        <taxon>Pseudomonadati</taxon>
        <taxon>Bacteroidota</taxon>
        <taxon>Bacteroidia</taxon>
        <taxon>Bacteroidales</taxon>
        <taxon>Paludibacteraceae</taxon>
        <taxon>Paludibacter</taxon>
    </lineage>
</organism>
<evidence type="ECO:0000256" key="6">
    <source>
        <dbReference type="ARBA" id="ARBA00023157"/>
    </source>
</evidence>
<dbReference type="InterPro" id="IPR013785">
    <property type="entry name" value="Aldolase_TIM"/>
</dbReference>
<evidence type="ECO:0000256" key="1">
    <source>
        <dbReference type="ARBA" id="ARBA00001255"/>
    </source>
</evidence>
<keyword evidence="4 9" id="KW-0732">Signal</keyword>
<dbReference type="InterPro" id="IPR013780">
    <property type="entry name" value="Glyco_hydro_b"/>
</dbReference>
<keyword evidence="12" id="KW-1185">Reference proteome</keyword>
<keyword evidence="6 8" id="KW-1015">Disulfide bond</keyword>
<evidence type="ECO:0000256" key="4">
    <source>
        <dbReference type="ARBA" id="ARBA00022729"/>
    </source>
</evidence>
<dbReference type="InterPro" id="IPR041233">
    <property type="entry name" value="Melibiase_C"/>
</dbReference>
<dbReference type="Gene3D" id="3.20.20.70">
    <property type="entry name" value="Aldolase class I"/>
    <property type="match status" value="1"/>
</dbReference>
<dbReference type="InterPro" id="IPR000111">
    <property type="entry name" value="Glyco_hydro_27/36_CS"/>
</dbReference>
<dbReference type="FunFam" id="3.20.20.70:FF:000202">
    <property type="entry name" value="Alpha-galactosidase"/>
    <property type="match status" value="1"/>
</dbReference>